<dbReference type="HOGENOM" id="CLU_107963_1_0_10"/>
<accession>H2BSR0</accession>
<sequence length="196" mass="22640">MNKRYKLILKIAGIVLIIILGALFFKEYAVKAHSPEETVVYQDESLELEIFYNRPSKKEREIFGGLVPYGEVWRTGANEATTFLTNEELLVDGSVLKPGKYTLWTIPMEDSWKLIFNSQMYPWGIDLDGKAYRDPQFDVLILEAPTLKLKDTLEQFSIYFEKYNELVFLNLAWDTTKIEVPIKTTKEAQSALLLSN</sequence>
<evidence type="ECO:0000256" key="1">
    <source>
        <dbReference type="SAM" id="Phobius"/>
    </source>
</evidence>
<name>H2BSR0_GILLR</name>
<evidence type="ECO:0000313" key="2">
    <source>
        <dbReference type="EMBL" id="EHQ03646.1"/>
    </source>
</evidence>
<evidence type="ECO:0008006" key="4">
    <source>
        <dbReference type="Google" id="ProtNLM"/>
    </source>
</evidence>
<keyword evidence="1" id="KW-0472">Membrane</keyword>
<organism evidence="2 3">
    <name type="scientific">Gillisia limnaea (strain DSM 15749 / LMG 21470 / R-8282)</name>
    <dbReference type="NCBI Taxonomy" id="865937"/>
    <lineage>
        <taxon>Bacteria</taxon>
        <taxon>Pseudomonadati</taxon>
        <taxon>Bacteroidota</taxon>
        <taxon>Flavobacteriia</taxon>
        <taxon>Flavobacteriales</taxon>
        <taxon>Flavobacteriaceae</taxon>
        <taxon>Gillisia</taxon>
    </lineage>
</organism>
<evidence type="ECO:0000313" key="3">
    <source>
        <dbReference type="Proteomes" id="UP000003844"/>
    </source>
</evidence>
<dbReference type="AlphaFoldDB" id="H2BSR0"/>
<dbReference type="STRING" id="865937.Gilli_3036"/>
<reference evidence="3" key="1">
    <citation type="journal article" date="2012" name="Stand. Genomic Sci.">
        <title>Genome sequence of the Antarctic rhodopsins-containing flavobacterium Gillisia limnaea type strain (R-8282(T)).</title>
        <authorList>
            <person name="Riedel T."/>
            <person name="Held B."/>
            <person name="Nolan M."/>
            <person name="Lucas S."/>
            <person name="Lapidus A."/>
            <person name="Tice H."/>
            <person name="Del Rio T.G."/>
            <person name="Cheng J.F."/>
            <person name="Han C."/>
            <person name="Tapia R."/>
            <person name="Goodwin L.A."/>
            <person name="Pitluck S."/>
            <person name="Liolios K."/>
            <person name="Mavromatis K."/>
            <person name="Pagani I."/>
            <person name="Ivanova N."/>
            <person name="Mikhailova N."/>
            <person name="Pati A."/>
            <person name="Chen A."/>
            <person name="Palaniappan K."/>
            <person name="Land M."/>
            <person name="Rohde M."/>
            <person name="Tindall B.J."/>
            <person name="Detter J.C."/>
            <person name="Goker M."/>
            <person name="Bristow J."/>
            <person name="Eisen J.A."/>
            <person name="Markowitz V."/>
            <person name="Hugenholtz P."/>
            <person name="Kyrpides N.C."/>
            <person name="Klenk H.P."/>
            <person name="Woyke T."/>
        </authorList>
    </citation>
    <scope>NUCLEOTIDE SEQUENCE [LARGE SCALE GENOMIC DNA]</scope>
    <source>
        <strain evidence="3">DSM 15749 / LMG 21470 / R-8282</strain>
    </source>
</reference>
<keyword evidence="3" id="KW-1185">Reference proteome</keyword>
<dbReference type="Pfam" id="PF11138">
    <property type="entry name" value="DUF2911"/>
    <property type="match status" value="1"/>
</dbReference>
<dbReference type="eggNOG" id="COG0457">
    <property type="taxonomic scope" value="Bacteria"/>
</dbReference>
<dbReference type="Proteomes" id="UP000003844">
    <property type="component" value="Unassembled WGS sequence"/>
</dbReference>
<dbReference type="EMBL" id="JH594606">
    <property type="protein sequence ID" value="EHQ03646.1"/>
    <property type="molecule type" value="Genomic_DNA"/>
</dbReference>
<keyword evidence="1" id="KW-1133">Transmembrane helix</keyword>
<protein>
    <recommendedName>
        <fullName evidence="4">DUF2911 domain-containing protein</fullName>
    </recommendedName>
</protein>
<gene>
    <name evidence="2" type="ORF">Gilli_3036</name>
</gene>
<dbReference type="InterPro" id="IPR021314">
    <property type="entry name" value="DUF2911"/>
</dbReference>
<dbReference type="OrthoDB" id="187854at2"/>
<feature type="transmembrane region" description="Helical" evidence="1">
    <location>
        <begin position="7"/>
        <end position="25"/>
    </location>
</feature>
<dbReference type="RefSeq" id="WP_006989952.1">
    <property type="nucleotide sequence ID" value="NZ_JH594606.1"/>
</dbReference>
<keyword evidence="1" id="KW-0812">Transmembrane</keyword>
<proteinExistence type="predicted"/>